<evidence type="ECO:0000313" key="4">
    <source>
        <dbReference type="EMBL" id="MFC7441095.1"/>
    </source>
</evidence>
<organism evidence="4 5">
    <name type="scientific">Laceyella putida</name>
    <dbReference type="NCBI Taxonomy" id="110101"/>
    <lineage>
        <taxon>Bacteria</taxon>
        <taxon>Bacillati</taxon>
        <taxon>Bacillota</taxon>
        <taxon>Bacilli</taxon>
        <taxon>Bacillales</taxon>
        <taxon>Thermoactinomycetaceae</taxon>
        <taxon>Laceyella</taxon>
    </lineage>
</organism>
<dbReference type="InterPro" id="IPR029069">
    <property type="entry name" value="HotDog_dom_sf"/>
</dbReference>
<comment type="similarity">
    <text evidence="1">Belongs to the thioesterase PaaI family.</text>
</comment>
<evidence type="ECO:0000256" key="1">
    <source>
        <dbReference type="ARBA" id="ARBA00008324"/>
    </source>
</evidence>
<dbReference type="EC" id="3.1.2.-" evidence="4"/>
<keyword evidence="5" id="KW-1185">Reference proteome</keyword>
<dbReference type="EMBL" id="JBHTBW010000020">
    <property type="protein sequence ID" value="MFC7441095.1"/>
    <property type="molecule type" value="Genomic_DNA"/>
</dbReference>
<dbReference type="Gene3D" id="3.10.129.10">
    <property type="entry name" value="Hotdog Thioesterase"/>
    <property type="match status" value="1"/>
</dbReference>
<comment type="caution">
    <text evidence="4">The sequence shown here is derived from an EMBL/GenBank/DDBJ whole genome shotgun (WGS) entry which is preliminary data.</text>
</comment>
<dbReference type="RefSeq" id="WP_379864387.1">
    <property type="nucleotide sequence ID" value="NZ_JBHTBW010000020.1"/>
</dbReference>
<keyword evidence="2 4" id="KW-0378">Hydrolase</keyword>
<reference evidence="5" key="1">
    <citation type="journal article" date="2019" name="Int. J. Syst. Evol. Microbiol.">
        <title>The Global Catalogue of Microorganisms (GCM) 10K type strain sequencing project: providing services to taxonomists for standard genome sequencing and annotation.</title>
        <authorList>
            <consortium name="The Broad Institute Genomics Platform"/>
            <consortium name="The Broad Institute Genome Sequencing Center for Infectious Disease"/>
            <person name="Wu L."/>
            <person name="Ma J."/>
        </authorList>
    </citation>
    <scope>NUCLEOTIDE SEQUENCE [LARGE SCALE GENOMIC DNA]</scope>
    <source>
        <strain evidence="5">CGMCC 1.12942</strain>
    </source>
</reference>
<protein>
    <submittedName>
        <fullName evidence="4">PaaI family thioesterase</fullName>
        <ecNumber evidence="4">3.1.2.-</ecNumber>
    </submittedName>
</protein>
<dbReference type="PANTHER" id="PTHR21660:SF1">
    <property type="entry name" value="ACYL-COENZYME A THIOESTERASE 13"/>
    <property type="match status" value="1"/>
</dbReference>
<dbReference type="InterPro" id="IPR039298">
    <property type="entry name" value="ACOT13"/>
</dbReference>
<evidence type="ECO:0000313" key="5">
    <source>
        <dbReference type="Proteomes" id="UP001596500"/>
    </source>
</evidence>
<dbReference type="GO" id="GO:0016787">
    <property type="term" value="F:hydrolase activity"/>
    <property type="evidence" value="ECO:0007669"/>
    <property type="project" value="UniProtKB-KW"/>
</dbReference>
<evidence type="ECO:0000256" key="2">
    <source>
        <dbReference type="ARBA" id="ARBA00022801"/>
    </source>
</evidence>
<dbReference type="CDD" id="cd03443">
    <property type="entry name" value="PaaI_thioesterase"/>
    <property type="match status" value="1"/>
</dbReference>
<dbReference type="InterPro" id="IPR003736">
    <property type="entry name" value="PAAI_dom"/>
</dbReference>
<evidence type="ECO:0000259" key="3">
    <source>
        <dbReference type="Pfam" id="PF03061"/>
    </source>
</evidence>
<proteinExistence type="inferred from homology"/>
<name>A0ABW2RJI1_9BACL</name>
<dbReference type="NCBIfam" id="TIGR00369">
    <property type="entry name" value="unchar_dom_1"/>
    <property type="match status" value="1"/>
</dbReference>
<gene>
    <name evidence="4" type="ORF">ACFQNG_07995</name>
</gene>
<sequence length="134" mass="14989">MTIMALDEIKQAFEKSPFFSHLGFQIIHFEEGKVVLELHVRPHVTNVNQTVHGGVYATMLDNIMGMTFRSIVKYPLTTMNLNIHYLNSISEGKLVATAKVLKHGYKLLTGEGEIRDGNGTILAKGMGTFKVIRK</sequence>
<dbReference type="InterPro" id="IPR006683">
    <property type="entry name" value="Thioestr_dom"/>
</dbReference>
<dbReference type="PANTHER" id="PTHR21660">
    <property type="entry name" value="THIOESTERASE SUPERFAMILY MEMBER-RELATED"/>
    <property type="match status" value="1"/>
</dbReference>
<dbReference type="Pfam" id="PF03061">
    <property type="entry name" value="4HBT"/>
    <property type="match status" value="1"/>
</dbReference>
<feature type="domain" description="Thioesterase" evidence="3">
    <location>
        <begin position="49"/>
        <end position="121"/>
    </location>
</feature>
<dbReference type="Proteomes" id="UP001596500">
    <property type="component" value="Unassembled WGS sequence"/>
</dbReference>
<dbReference type="SUPFAM" id="SSF54637">
    <property type="entry name" value="Thioesterase/thiol ester dehydrase-isomerase"/>
    <property type="match status" value="1"/>
</dbReference>
<accession>A0ABW2RJI1</accession>